<dbReference type="GO" id="GO:0047632">
    <property type="term" value="F:agmatine deiminase activity"/>
    <property type="evidence" value="ECO:0007669"/>
    <property type="project" value="TreeGrafter"/>
</dbReference>
<dbReference type="GO" id="GO:0004668">
    <property type="term" value="F:protein-arginine deiminase activity"/>
    <property type="evidence" value="ECO:0007669"/>
    <property type="project" value="InterPro"/>
</dbReference>
<evidence type="ECO:0000313" key="4">
    <source>
        <dbReference type="Proteomes" id="UP000739538"/>
    </source>
</evidence>
<dbReference type="GO" id="GO:0009446">
    <property type="term" value="P:putrescine biosynthetic process"/>
    <property type="evidence" value="ECO:0007669"/>
    <property type="project" value="InterPro"/>
</dbReference>
<dbReference type="Proteomes" id="UP000739538">
    <property type="component" value="Unassembled WGS sequence"/>
</dbReference>
<evidence type="ECO:0000259" key="2">
    <source>
        <dbReference type="Pfam" id="PF13860"/>
    </source>
</evidence>
<dbReference type="PANTHER" id="PTHR31377">
    <property type="entry name" value="AGMATINE DEIMINASE-RELATED"/>
    <property type="match status" value="1"/>
</dbReference>
<evidence type="ECO:0000313" key="3">
    <source>
        <dbReference type="EMBL" id="MCA9758821.1"/>
    </source>
</evidence>
<evidence type="ECO:0000256" key="1">
    <source>
        <dbReference type="ARBA" id="ARBA00022801"/>
    </source>
</evidence>
<dbReference type="InterPro" id="IPR007466">
    <property type="entry name" value="Peptidyl-Arg-deiminase_porph"/>
</dbReference>
<organism evidence="3 4">
    <name type="scientific">Eiseniibacteriota bacterium</name>
    <dbReference type="NCBI Taxonomy" id="2212470"/>
    <lineage>
        <taxon>Bacteria</taxon>
        <taxon>Candidatus Eiseniibacteriota</taxon>
    </lineage>
</organism>
<dbReference type="Gene3D" id="2.60.40.4070">
    <property type="match status" value="1"/>
</dbReference>
<accession>A0A956NHS9</accession>
<dbReference type="SUPFAM" id="SSF55909">
    <property type="entry name" value="Pentein"/>
    <property type="match status" value="1"/>
</dbReference>
<sequence>MRTAPPGGEVVNPAEFCRADAMLIHWASAHSQVLVDMCLAIAESDRVICCARSSADAAEAEAAMSAAGVHMANVEFLVTSGGSVWIRDYGPFSIYDDGELSITDMRYGPMGDIDDIPIEIADQYELPWYRSSLIHQGGNHLTDGNGMGFSSTNLTSFNPSWDMGAIREEMQSYLGLDSLVIFPPMQGDATQHCDMWMKLLTDTLFVVGEYEHPEDAVGDDAAYLDQLAQDLDEMQNLDGRDFEVVRLPMNPVVFEGFYSINRTYTNSLILNDKVLVPVYGTPLDAEALQIYARLMPDHEIIGIDSSNLIHYLGAIHCITNIVHHSNPVVILHEPLVRVDPGAEPVLSCRLNPRFGDREVELHYRSAVSGDEGVIPAVFSGGVWRAQMPHVFEDFGYWFEARVLTEAGVLETSLPEGAPDEVFTCLVREVSSVEPGVLDPVLDPLTFDPETLTSWPKPFTGETTIGFSLVRDELVELGVYDSGGRLTRRLLPERLMVAGHHEVAWDGRDDGGELLPSGVYLVRAQAGRSVGFERLVLIR</sequence>
<feature type="domain" description="FlgD/Vpr Ig-like" evidence="2">
    <location>
        <begin position="474"/>
        <end position="526"/>
    </location>
</feature>
<comment type="caution">
    <text evidence="3">The sequence shown here is derived from an EMBL/GenBank/DDBJ whole genome shotgun (WGS) entry which is preliminary data.</text>
</comment>
<protein>
    <submittedName>
        <fullName evidence="3">Agmatine deiminase family protein</fullName>
    </submittedName>
</protein>
<reference evidence="3" key="2">
    <citation type="journal article" date="2021" name="Microbiome">
        <title>Successional dynamics and alternative stable states in a saline activated sludge microbial community over 9 years.</title>
        <authorList>
            <person name="Wang Y."/>
            <person name="Ye J."/>
            <person name="Ju F."/>
            <person name="Liu L."/>
            <person name="Boyd J.A."/>
            <person name="Deng Y."/>
            <person name="Parks D.H."/>
            <person name="Jiang X."/>
            <person name="Yin X."/>
            <person name="Woodcroft B.J."/>
            <person name="Tyson G.W."/>
            <person name="Hugenholtz P."/>
            <person name="Polz M.F."/>
            <person name="Zhang T."/>
        </authorList>
    </citation>
    <scope>NUCLEOTIDE SEQUENCE</scope>
    <source>
        <strain evidence="3">HKST-UBA02</strain>
    </source>
</reference>
<dbReference type="EMBL" id="JAGQHS010000216">
    <property type="protein sequence ID" value="MCA9758821.1"/>
    <property type="molecule type" value="Genomic_DNA"/>
</dbReference>
<gene>
    <name evidence="3" type="ORF">KDA27_23710</name>
</gene>
<dbReference type="AlphaFoldDB" id="A0A956NHS9"/>
<proteinExistence type="predicted"/>
<keyword evidence="1" id="KW-0378">Hydrolase</keyword>
<dbReference type="Pfam" id="PF04371">
    <property type="entry name" value="PAD_porph"/>
    <property type="match status" value="1"/>
</dbReference>
<dbReference type="InterPro" id="IPR025965">
    <property type="entry name" value="FlgD/Vpr_Ig-like"/>
</dbReference>
<dbReference type="PANTHER" id="PTHR31377:SF0">
    <property type="entry name" value="AGMATINE DEIMINASE-RELATED"/>
    <property type="match status" value="1"/>
</dbReference>
<dbReference type="Gene3D" id="3.75.10.10">
    <property type="entry name" value="L-arginine/glycine Amidinotransferase, Chain A"/>
    <property type="match status" value="1"/>
</dbReference>
<name>A0A956NHS9_UNCEI</name>
<dbReference type="Pfam" id="PF13860">
    <property type="entry name" value="FlgD_ig"/>
    <property type="match status" value="1"/>
</dbReference>
<reference evidence="3" key="1">
    <citation type="submission" date="2020-04" db="EMBL/GenBank/DDBJ databases">
        <authorList>
            <person name="Zhang T."/>
        </authorList>
    </citation>
    <scope>NUCLEOTIDE SEQUENCE</scope>
    <source>
        <strain evidence="3">HKST-UBA02</strain>
    </source>
</reference>